<dbReference type="KEGG" id="ftj:FTUN_7404"/>
<accession>A0A6M5Z2W9</accession>
<evidence type="ECO:0000313" key="1">
    <source>
        <dbReference type="EMBL" id="QJW99781.1"/>
    </source>
</evidence>
<dbReference type="EMBL" id="CP053452">
    <property type="protein sequence ID" value="QJW99781.1"/>
    <property type="molecule type" value="Genomic_DNA"/>
</dbReference>
<evidence type="ECO:0008006" key="3">
    <source>
        <dbReference type="Google" id="ProtNLM"/>
    </source>
</evidence>
<sequence length="417" mass="47788">MAEFQDREHFIPIRVTDLVGYLCTDSGPQQTQAQRLTPDEQAAFRRFARSVIGHVHISYQSEIRRLKDAYAAFDPDSDPKPLSPPSGQDRVAALDQLFATFVHLMTRANYCRLAREQMEEIMKGASAWGVDMDVAWDAFEKVEVFYRGKGTGTRTRRHRFRWWRKTEVKVPTFARVAVVFKQQPHKRLPEEADTKSVFLKLFKDIPCEDIEMLLPGGQLKMPALERWKLGGTVTSSIAYVVWKLTDMPLLSLAGGIASGALWSLYAPVSLVLGYGYKTWYSFQSSRQTYTLQLTQSLYYQNLDNNGGVMFRLLDEAEEQETREVLLAYFYLWRYAGSDGWTAAQLDDYIELDLERRLNMEIDFEIADALQKLERGGIVEQISDRYRAVPIEQAQERLDALWDRHARADAPELAAAAG</sequence>
<proteinExistence type="predicted"/>
<dbReference type="RefSeq" id="WP_171474686.1">
    <property type="nucleotide sequence ID" value="NZ_CP053452.2"/>
</dbReference>
<organism evidence="1 2">
    <name type="scientific">Frigoriglobus tundricola</name>
    <dbReference type="NCBI Taxonomy" id="2774151"/>
    <lineage>
        <taxon>Bacteria</taxon>
        <taxon>Pseudomonadati</taxon>
        <taxon>Planctomycetota</taxon>
        <taxon>Planctomycetia</taxon>
        <taxon>Gemmatales</taxon>
        <taxon>Gemmataceae</taxon>
        <taxon>Frigoriglobus</taxon>
    </lineage>
</organism>
<dbReference type="Proteomes" id="UP000503447">
    <property type="component" value="Chromosome"/>
</dbReference>
<evidence type="ECO:0000313" key="2">
    <source>
        <dbReference type="Proteomes" id="UP000503447"/>
    </source>
</evidence>
<keyword evidence="2" id="KW-1185">Reference proteome</keyword>
<dbReference type="InterPro" id="IPR022227">
    <property type="entry name" value="DUF3754"/>
</dbReference>
<dbReference type="Pfam" id="PF12576">
    <property type="entry name" value="DUF3754"/>
    <property type="match status" value="1"/>
</dbReference>
<reference evidence="2" key="1">
    <citation type="submission" date="2020-05" db="EMBL/GenBank/DDBJ databases">
        <title>Frigoriglobus tundricola gen. nov., sp. nov., a psychrotolerant cellulolytic planctomycete of the family Gemmataceae with two divergent copies of 16S rRNA gene.</title>
        <authorList>
            <person name="Kulichevskaya I.S."/>
            <person name="Ivanova A.A."/>
            <person name="Naumoff D.G."/>
            <person name="Beletsky A.V."/>
            <person name="Rijpstra W.I.C."/>
            <person name="Sinninghe Damste J.S."/>
            <person name="Mardanov A.V."/>
            <person name="Ravin N.V."/>
            <person name="Dedysh S.N."/>
        </authorList>
    </citation>
    <scope>NUCLEOTIDE SEQUENCE [LARGE SCALE GENOMIC DNA]</scope>
    <source>
        <strain evidence="2">PL17</strain>
    </source>
</reference>
<name>A0A6M5Z2W9_9BACT</name>
<dbReference type="PANTHER" id="PTHR33645">
    <property type="entry name" value="AMINOPEPTIDASE (DUF3754)"/>
    <property type="match status" value="1"/>
</dbReference>
<dbReference type="PANTHER" id="PTHR33645:SF11">
    <property type="entry name" value="AMINOPEPTIDASE (DUF3754)"/>
    <property type="match status" value="1"/>
</dbReference>
<dbReference type="AlphaFoldDB" id="A0A6M5Z2W9"/>
<gene>
    <name evidence="1" type="ORF">FTUN_7404</name>
</gene>
<protein>
    <recommendedName>
        <fullName evidence="3">DUF3754 domain-containing protein</fullName>
    </recommendedName>
</protein>